<keyword evidence="1" id="KW-0067">ATP-binding</keyword>
<proteinExistence type="predicted"/>
<dbReference type="InterPro" id="IPR026838">
    <property type="entry name" value="YheC/D"/>
</dbReference>
<reference evidence="3" key="1">
    <citation type="submission" date="2022-06" db="EMBL/GenBank/DDBJ databases">
        <title>Genome sequencing of Brevibacillus sp. BB3-R1.</title>
        <authorList>
            <person name="Heo J."/>
            <person name="Lee D."/>
            <person name="Won M."/>
            <person name="Han B.-H."/>
            <person name="Hong S.-B."/>
            <person name="Kwon S.-W."/>
        </authorList>
    </citation>
    <scope>NUCLEOTIDE SEQUENCE</scope>
    <source>
        <strain evidence="3">BB3-R1</strain>
    </source>
</reference>
<protein>
    <submittedName>
        <fullName evidence="3">YheC/YheD family protein</fullName>
    </submittedName>
</protein>
<name>A0ABY4WBN0_9BACL</name>
<sequence>MPQLRSGWLTILPGGRWFLKIPRQHQLLVLRGRKRLLASLGPFQLSKLVYIGLPRLQPGRIRTRINWRATNDSLKLGPIIGILTVARGQQFLGNRENFKDIALAGKKLGALVYVFTPNGIDWKKKVVRGYLYDEQQNQWLETMLPIPHVVYNRIPSRKAEKRSDVQETLNQFDNLQNVTLFNRCFFEKHKLFHTLRAYSEVTPFLPDTLKLDTFNKFRQFCSQFRFVYLKPVLGKAGEGIMRLEYKKNSWVVLRLKEQKTVTRKFSTLDGAWKYVKEHIRNKPYIMQQGIHRAKYLGKPFDVRALVQKNGQGEWVVTGIGIRRSGSQNITTHVPRGGSIHSLETVLQEIFSDEAEKLEAKIKETALTIANALNQTIPGLAEMSMDLGLTKEGKLWLFEANAKPEKFDEPSIRRISLSNLIHYSQYVWRLHDGRGAVSG</sequence>
<dbReference type="Gene3D" id="3.30.470.20">
    <property type="entry name" value="ATP-grasp fold, B domain"/>
    <property type="match status" value="1"/>
</dbReference>
<organism evidence="3 4">
    <name type="scientific">Brevibacillus ruminantium</name>
    <dbReference type="NCBI Taxonomy" id="2950604"/>
    <lineage>
        <taxon>Bacteria</taxon>
        <taxon>Bacillati</taxon>
        <taxon>Bacillota</taxon>
        <taxon>Bacilli</taxon>
        <taxon>Bacillales</taxon>
        <taxon>Paenibacillaceae</taxon>
        <taxon>Brevibacillus</taxon>
    </lineage>
</organism>
<dbReference type="InterPro" id="IPR011761">
    <property type="entry name" value="ATP-grasp"/>
</dbReference>
<dbReference type="SUPFAM" id="SSF56059">
    <property type="entry name" value="Glutathione synthetase ATP-binding domain-like"/>
    <property type="match status" value="1"/>
</dbReference>
<dbReference type="Pfam" id="PF14398">
    <property type="entry name" value="ATPgrasp_YheCD"/>
    <property type="match status" value="1"/>
</dbReference>
<keyword evidence="1" id="KW-0547">Nucleotide-binding</keyword>
<evidence type="ECO:0000313" key="3">
    <source>
        <dbReference type="EMBL" id="USG64458.1"/>
    </source>
</evidence>
<evidence type="ECO:0000313" key="4">
    <source>
        <dbReference type="Proteomes" id="UP001056500"/>
    </source>
</evidence>
<evidence type="ECO:0000256" key="1">
    <source>
        <dbReference type="PROSITE-ProRule" id="PRU00409"/>
    </source>
</evidence>
<dbReference type="RefSeq" id="WP_251871570.1">
    <property type="nucleotide sequence ID" value="NZ_CP098755.1"/>
</dbReference>
<dbReference type="EMBL" id="CP098755">
    <property type="protein sequence ID" value="USG64458.1"/>
    <property type="molecule type" value="Genomic_DNA"/>
</dbReference>
<evidence type="ECO:0000259" key="2">
    <source>
        <dbReference type="PROSITE" id="PS50975"/>
    </source>
</evidence>
<dbReference type="Proteomes" id="UP001056500">
    <property type="component" value="Chromosome"/>
</dbReference>
<accession>A0ABY4WBN0</accession>
<gene>
    <name evidence="3" type="ORF">NDK47_20245</name>
</gene>
<keyword evidence="4" id="KW-1185">Reference proteome</keyword>
<feature type="domain" description="ATP-grasp" evidence="2">
    <location>
        <begin position="195"/>
        <end position="431"/>
    </location>
</feature>
<dbReference type="PROSITE" id="PS50975">
    <property type="entry name" value="ATP_GRASP"/>
    <property type="match status" value="1"/>
</dbReference>